<keyword evidence="4" id="KW-1185">Reference proteome</keyword>
<protein>
    <recommendedName>
        <fullName evidence="2">Peptidase S74 domain-containing protein</fullName>
    </recommendedName>
</protein>
<dbReference type="Pfam" id="PF13884">
    <property type="entry name" value="Peptidase_S74"/>
    <property type="match status" value="1"/>
</dbReference>
<evidence type="ECO:0000313" key="4">
    <source>
        <dbReference type="Proteomes" id="UP000315439"/>
    </source>
</evidence>
<feature type="signal peptide" evidence="1">
    <location>
        <begin position="1"/>
        <end position="23"/>
    </location>
</feature>
<evidence type="ECO:0000256" key="1">
    <source>
        <dbReference type="SAM" id="SignalP"/>
    </source>
</evidence>
<proteinExistence type="predicted"/>
<feature type="chain" id="PRO_5022132817" description="Peptidase S74 domain-containing protein" evidence="1">
    <location>
        <begin position="24"/>
        <end position="593"/>
    </location>
</feature>
<dbReference type="RefSeq" id="WP_142891582.1">
    <property type="nucleotide sequence ID" value="NZ_ML660160.1"/>
</dbReference>
<dbReference type="InterPro" id="IPR030392">
    <property type="entry name" value="S74_ICA"/>
</dbReference>
<sequence>MNPLFKKSAIALAVYCVSPFSYAENTTQGTNAGSQLTGDHNVMIGESAGLSATGTDYSVFIGKEAGYSNTLADDNVFIGYQAGYSETTSTDNTFVGTQAGYTNHATDNTFIGTKAGFANTTGGDNTFIGEEAGMNNTEGYDNTFIGEDTGYNNTGGDKNTAIGSRALYFNKSGYYNTAIGFEAGWEIGNAQAWYSGGAGETNAVRNTVVGNSAGLDIGAGIANTCVGDNACPNTEHADFNTFIGVQAGFDNNRTNTDGENIANRNTGLGTYAGYTNRTGADNVWIGAFSDSGKRLANYDHETEVNHLKQETAWTIGEGHQETAGNTDVHRTTVMGNFASSKEDDSISIGYNARTENLNSIAIGSGAISNELESIVLGYQTLSHGNYTFTVGSANTLSWDPNTDAVTSLGTSSYRFKDVHSNKVSINAAASSAATIDLHADAGSADDDKWAISAADGGDLTVSSQASGSSANILTLENDGDVTIAGNLTVNSDRRLKQGINKIANATELLSKIEGVTYLWKPELKRDNKKQYGLIAQNVEAAIPELISEGKDGIKSVNYQAMIPVLINAVNDQQKQIAEQQKQIEALVKLLEAK</sequence>
<gene>
    <name evidence="3" type="ORF">FLL46_01145</name>
</gene>
<comment type="caution">
    <text evidence="3">The sequence shown here is derived from an EMBL/GenBank/DDBJ whole genome shotgun (WGS) entry which is preliminary data.</text>
</comment>
<dbReference type="Gene3D" id="2.150.10.10">
    <property type="entry name" value="Serralysin-like metalloprotease, C-terminal"/>
    <property type="match status" value="1"/>
</dbReference>
<evidence type="ECO:0000259" key="2">
    <source>
        <dbReference type="PROSITE" id="PS51688"/>
    </source>
</evidence>
<dbReference type="EMBL" id="VIKS01000001">
    <property type="protein sequence ID" value="TQV89518.1"/>
    <property type="molecule type" value="Genomic_DNA"/>
</dbReference>
<feature type="domain" description="Peptidase S74" evidence="2">
    <location>
        <begin position="491"/>
        <end position="583"/>
    </location>
</feature>
<reference evidence="3 4" key="1">
    <citation type="submission" date="2019-07" db="EMBL/GenBank/DDBJ databases">
        <title>Draft genome for Aliikangiella sp. M105.</title>
        <authorList>
            <person name="Wang G."/>
        </authorList>
    </citation>
    <scope>NUCLEOTIDE SEQUENCE [LARGE SCALE GENOMIC DNA]</scope>
    <source>
        <strain evidence="3 4">M105</strain>
    </source>
</reference>
<dbReference type="OrthoDB" id="6892488at2"/>
<name>A0A545UJ83_9GAMM</name>
<keyword evidence="1" id="KW-0732">Signal</keyword>
<dbReference type="PROSITE" id="PS51688">
    <property type="entry name" value="ICA"/>
    <property type="match status" value="1"/>
</dbReference>
<accession>A0A545UJ83</accession>
<organism evidence="3 4">
    <name type="scientific">Aliikangiella coralliicola</name>
    <dbReference type="NCBI Taxonomy" id="2592383"/>
    <lineage>
        <taxon>Bacteria</taxon>
        <taxon>Pseudomonadati</taxon>
        <taxon>Pseudomonadota</taxon>
        <taxon>Gammaproteobacteria</taxon>
        <taxon>Oceanospirillales</taxon>
        <taxon>Pleioneaceae</taxon>
        <taxon>Aliikangiella</taxon>
    </lineage>
</organism>
<evidence type="ECO:0000313" key="3">
    <source>
        <dbReference type="EMBL" id="TQV89518.1"/>
    </source>
</evidence>
<dbReference type="SUPFAM" id="SSF101967">
    <property type="entry name" value="Adhesin YadA, collagen-binding domain"/>
    <property type="match status" value="1"/>
</dbReference>
<dbReference type="Proteomes" id="UP000315439">
    <property type="component" value="Unassembled WGS sequence"/>
</dbReference>
<dbReference type="AlphaFoldDB" id="A0A545UJ83"/>
<dbReference type="InterPro" id="IPR011049">
    <property type="entry name" value="Serralysin-like_metalloprot_C"/>
</dbReference>